<dbReference type="Proteomes" id="UP001497512">
    <property type="component" value="Chromosome 7"/>
</dbReference>
<evidence type="ECO:0000313" key="2">
    <source>
        <dbReference type="Proteomes" id="UP001497512"/>
    </source>
</evidence>
<dbReference type="EMBL" id="OZ019899">
    <property type="protein sequence ID" value="CAK9231414.1"/>
    <property type="molecule type" value="Genomic_DNA"/>
</dbReference>
<evidence type="ECO:0008006" key="3">
    <source>
        <dbReference type="Google" id="ProtNLM"/>
    </source>
</evidence>
<evidence type="ECO:0000313" key="1">
    <source>
        <dbReference type="EMBL" id="CAK9231414.1"/>
    </source>
</evidence>
<keyword evidence="2" id="KW-1185">Reference proteome</keyword>
<sequence>MNCTESDSTHLISILKIIPQVHATPNLPKSILLLSLLKQMGLTPIALKNDENYILFLKTFKLKFSRWYSSVLSFQFPGAKREPLLETSITRSASTVCDRQVL</sequence>
<gene>
    <name evidence="1" type="ORF">CSSPTR1EN2_LOCUS20593</name>
</gene>
<name>A0ABP0UWI5_9BRYO</name>
<organism evidence="1 2">
    <name type="scientific">Sphagnum troendelagicum</name>
    <dbReference type="NCBI Taxonomy" id="128251"/>
    <lineage>
        <taxon>Eukaryota</taxon>
        <taxon>Viridiplantae</taxon>
        <taxon>Streptophyta</taxon>
        <taxon>Embryophyta</taxon>
        <taxon>Bryophyta</taxon>
        <taxon>Sphagnophytina</taxon>
        <taxon>Sphagnopsida</taxon>
        <taxon>Sphagnales</taxon>
        <taxon>Sphagnaceae</taxon>
        <taxon>Sphagnum</taxon>
    </lineage>
</organism>
<accession>A0ABP0UWI5</accession>
<protein>
    <recommendedName>
        <fullName evidence="3">Maturase K</fullName>
    </recommendedName>
</protein>
<proteinExistence type="predicted"/>
<reference evidence="1" key="1">
    <citation type="submission" date="2024-02" db="EMBL/GenBank/DDBJ databases">
        <authorList>
            <consortium name="ELIXIR-Norway"/>
            <consortium name="Elixir Norway"/>
        </authorList>
    </citation>
    <scope>NUCLEOTIDE SEQUENCE</scope>
</reference>